<reference evidence="2" key="1">
    <citation type="submission" date="2022-01" db="EMBL/GenBank/DDBJ databases">
        <title>Draft genome of Methanogenium marinum DSM 15558.</title>
        <authorList>
            <person name="Chen S.-C."/>
            <person name="You Y.-T."/>
        </authorList>
    </citation>
    <scope>NUCLEOTIDE SEQUENCE</scope>
    <source>
        <strain evidence="2">DSM 15558</strain>
    </source>
</reference>
<feature type="region of interest" description="Disordered" evidence="1">
    <location>
        <begin position="89"/>
        <end position="132"/>
    </location>
</feature>
<proteinExistence type="predicted"/>
<feature type="region of interest" description="Disordered" evidence="1">
    <location>
        <begin position="1"/>
        <end position="41"/>
    </location>
</feature>
<sequence>MQPVGKQKGSPTTIPRTTSGMYGTADEQSASGNIKSTDAADKTFHAGPIPIYLVPQTISSEIHAHGGNIAGITVRRTHHHAYVISLTRISSQGKKADEVEKAEKAKKTEKAEKAGKAKKTEKADTAGDKDAA</sequence>
<feature type="compositionally biased region" description="Basic and acidic residues" evidence="1">
    <location>
        <begin position="94"/>
        <end position="132"/>
    </location>
</feature>
<evidence type="ECO:0000313" key="3">
    <source>
        <dbReference type="Proteomes" id="UP001143747"/>
    </source>
</evidence>
<dbReference type="AlphaFoldDB" id="A0A9Q4KNM5"/>
<dbReference type="EMBL" id="JAKELO010000002">
    <property type="protein sequence ID" value="MDE4907743.1"/>
    <property type="molecule type" value="Genomic_DNA"/>
</dbReference>
<organism evidence="2 3">
    <name type="scientific">Methanogenium marinum</name>
    <dbReference type="NCBI Taxonomy" id="348610"/>
    <lineage>
        <taxon>Archaea</taxon>
        <taxon>Methanobacteriati</taxon>
        <taxon>Methanobacteriota</taxon>
        <taxon>Stenosarchaea group</taxon>
        <taxon>Methanomicrobia</taxon>
        <taxon>Methanomicrobiales</taxon>
        <taxon>Methanomicrobiaceae</taxon>
        <taxon>Methanogenium</taxon>
    </lineage>
</organism>
<comment type="caution">
    <text evidence="2">The sequence shown here is derived from an EMBL/GenBank/DDBJ whole genome shotgun (WGS) entry which is preliminary data.</text>
</comment>
<name>A0A9Q4KNM5_9EURY</name>
<gene>
    <name evidence="2" type="ORF">L0665_03840</name>
</gene>
<dbReference type="RefSeq" id="WP_274924391.1">
    <property type="nucleotide sequence ID" value="NZ_JAKELO010000002.1"/>
</dbReference>
<feature type="compositionally biased region" description="Polar residues" evidence="1">
    <location>
        <begin position="9"/>
        <end position="36"/>
    </location>
</feature>
<keyword evidence="3" id="KW-1185">Reference proteome</keyword>
<dbReference type="Proteomes" id="UP001143747">
    <property type="component" value="Unassembled WGS sequence"/>
</dbReference>
<evidence type="ECO:0000313" key="2">
    <source>
        <dbReference type="EMBL" id="MDE4907743.1"/>
    </source>
</evidence>
<protein>
    <submittedName>
        <fullName evidence="2">Uncharacterized protein</fullName>
    </submittedName>
</protein>
<evidence type="ECO:0000256" key="1">
    <source>
        <dbReference type="SAM" id="MobiDB-lite"/>
    </source>
</evidence>
<accession>A0A9Q4KNM5</accession>